<dbReference type="AlphaFoldDB" id="A0A2Z4IF00"/>
<sequence length="64" mass="7005">MKKGTPTSQKSSREAFPNRFKRRIAIGCRYVVIGLAKAANRKNALSEVVDKPIILKGVCTSEGN</sequence>
<name>A0A2Z4IF00_9BACT</name>
<keyword evidence="2" id="KW-1185">Reference proteome</keyword>
<reference evidence="1 2" key="1">
    <citation type="submission" date="2018-06" db="EMBL/GenBank/DDBJ databases">
        <title>Echinicola strongylocentroti sp. nov., isolated from a sea urchin Strongylocentrotus intermedius.</title>
        <authorList>
            <person name="Bae S.S."/>
        </authorList>
    </citation>
    <scope>NUCLEOTIDE SEQUENCE [LARGE SCALE GENOMIC DNA]</scope>
    <source>
        <strain evidence="1 2">MEBiC08714</strain>
    </source>
</reference>
<evidence type="ECO:0000313" key="2">
    <source>
        <dbReference type="Proteomes" id="UP000248688"/>
    </source>
</evidence>
<protein>
    <submittedName>
        <fullName evidence="1">Uncharacterized protein</fullName>
    </submittedName>
</protein>
<evidence type="ECO:0000313" key="1">
    <source>
        <dbReference type="EMBL" id="AWW29023.1"/>
    </source>
</evidence>
<dbReference type="EMBL" id="CP030041">
    <property type="protein sequence ID" value="AWW29023.1"/>
    <property type="molecule type" value="Genomic_DNA"/>
</dbReference>
<proteinExistence type="predicted"/>
<organism evidence="1 2">
    <name type="scientific">Echinicola strongylocentroti</name>
    <dbReference type="NCBI Taxonomy" id="1795355"/>
    <lineage>
        <taxon>Bacteria</taxon>
        <taxon>Pseudomonadati</taxon>
        <taxon>Bacteroidota</taxon>
        <taxon>Cytophagia</taxon>
        <taxon>Cytophagales</taxon>
        <taxon>Cyclobacteriaceae</taxon>
        <taxon>Echinicola</taxon>
    </lineage>
</organism>
<gene>
    <name evidence="1" type="ORF">DN752_02095</name>
</gene>
<dbReference type="KEGG" id="est:DN752_02095"/>
<dbReference type="Proteomes" id="UP000248688">
    <property type="component" value="Chromosome"/>
</dbReference>
<accession>A0A2Z4IF00</accession>